<feature type="region of interest" description="Disordered" evidence="1">
    <location>
        <begin position="924"/>
        <end position="997"/>
    </location>
</feature>
<feature type="compositionally biased region" description="Basic residues" evidence="1">
    <location>
        <begin position="652"/>
        <end position="663"/>
    </location>
</feature>
<protein>
    <submittedName>
        <fullName evidence="2">Uncharacterized protein</fullName>
    </submittedName>
</protein>
<feature type="compositionally biased region" description="Basic residues" evidence="1">
    <location>
        <begin position="926"/>
        <end position="935"/>
    </location>
</feature>
<proteinExistence type="predicted"/>
<organism evidence="2">
    <name type="scientific">Cupriavidus taiwanensis</name>
    <dbReference type="NCBI Taxonomy" id="164546"/>
    <lineage>
        <taxon>Bacteria</taxon>
        <taxon>Pseudomonadati</taxon>
        <taxon>Pseudomonadota</taxon>
        <taxon>Betaproteobacteria</taxon>
        <taxon>Burkholderiales</taxon>
        <taxon>Burkholderiaceae</taxon>
        <taxon>Cupriavidus</taxon>
    </lineage>
</organism>
<feature type="compositionally biased region" description="Low complexity" evidence="1">
    <location>
        <begin position="956"/>
        <end position="971"/>
    </location>
</feature>
<comment type="caution">
    <text evidence="2">The sequence shown here is derived from an EMBL/GenBank/DDBJ whole genome shotgun (WGS) entry which is preliminary data.</text>
</comment>
<evidence type="ECO:0000313" key="2">
    <source>
        <dbReference type="EMBL" id="SPC09208.1"/>
    </source>
</evidence>
<dbReference type="EMBL" id="OGUU01000008">
    <property type="protein sequence ID" value="SPC09208.1"/>
    <property type="molecule type" value="Genomic_DNA"/>
</dbReference>
<evidence type="ECO:0000256" key="1">
    <source>
        <dbReference type="SAM" id="MobiDB-lite"/>
    </source>
</evidence>
<dbReference type="AlphaFoldDB" id="A0A7Z7NKE9"/>
<dbReference type="Proteomes" id="UP000257139">
    <property type="component" value="Chromosome CBM2594_a"/>
</dbReference>
<name>A0A7Z7NKE9_9BURK</name>
<reference evidence="2" key="1">
    <citation type="submission" date="2018-01" db="EMBL/GenBank/DDBJ databases">
        <authorList>
            <person name="Clerissi C."/>
        </authorList>
    </citation>
    <scope>NUCLEOTIDE SEQUENCE [LARGE SCALE GENOMIC DNA]</scope>
    <source>
        <strain evidence="2">Cupriavidus taiwanensis STM 6021</strain>
    </source>
</reference>
<gene>
    <name evidence="2" type="ORF">CBM2594_A40531</name>
</gene>
<feature type="region of interest" description="Disordered" evidence="1">
    <location>
        <begin position="644"/>
        <end position="663"/>
    </location>
</feature>
<feature type="compositionally biased region" description="Polar residues" evidence="1">
    <location>
        <begin position="972"/>
        <end position="982"/>
    </location>
</feature>
<accession>A0A7Z7NKE9</accession>
<sequence length="997" mass="108691">MGGLDDGVQHGVELVLGHHHFDLDLGQEVDHVLGAAVQLGMPFLAAKSLYFGHRQPGHADISQGFTHLVELERFDDGGNLLHDWPLFIVCSRAWRRIAADAALSGGHFNSPWALAFLPAAHAARRLRGLARIRSRPRLWITLGTSTGEPVHNAALQHHVRRPRRSIRHLLQVREPHHRLRVAGRTPVAAWRQRAARPHLGRIRHARALELAGAEEAVQEDRQVALDVGQAVLVACHVRAVGPDAALAVAPGVQCQEGDLGRGKAKAQRVVEVEVLQLVRADGAFGLLLGAVVAVAGDQLGTDVGVEHRQQHVRTARADLPGLGDPAHQVRDQRLRHARVDVVVRHVVAHAIRAPAQRQLAQVAGADHDGMVVVGQPEQVVGALARLHVLEGHVVDLFAGGIRVAQVLQHRQARWPDIDLGGGAADHLHQLARLLQRAAAGGKAGHGVRQDIGARQAQPVHRLGADQQRVGGIEPARDADHHLADLARRQPLHQGLHLDVVDLHAAFVALARIGRHVREARHVALQRQRLFQRQVEREAHDAELVHLGLVPPHRVAEGHLVHALAREPLDVDIGEQQVRGVGKALGLGQQLAVLADQRLAVPGQVGGRLALAGRGVQVGRQAARRLLRHQLVPVARLADHDIRCRQVDQHRSPGQRRERRRRDRHPYVLADFGVEAEVGDVLDVEQQAGAERHLLAQQLDRIDRGVVGGAELARLVELPVVGQVGLGHHALDAPARHHHGAVEQLVLDPQRHAHHQRHRQLARGFDDGRQRRLAGIQQRALVEQVVAGIGRQPQFRERDQHGAALRRLRRQGNGLVGVEGRVGDAADRHAHRDARKAVRIQVEKQVFHIGPWYWESCGGPWDQPQACGSPGASMDAWESTIDQDAPFYDAGPLPAACHPGAGFPVDSTGPQRELVQCSLNHACPGKASRHGKRAAKRAMPLRSTVPRSSPTWARSMPRPGTPWWAATPTPRRSSGTPSCTRCTSAAAPAPRPDGIRAT</sequence>